<proteinExistence type="predicted"/>
<keyword evidence="2" id="KW-1185">Reference proteome</keyword>
<dbReference type="Proteomes" id="UP000008312">
    <property type="component" value="Unassembled WGS sequence"/>
</dbReference>
<dbReference type="InParanoid" id="D8M6A5"/>
<sequence>MGLLVVRRREKTAKFAPNSGVALGIGNSSRARVAARNERKRDDFRLFLHEFHYADLERNRKIRHDFWNSSHRIDTQYEVLARVCYALLNKKRGESFIAEYSAICTRFSFALWKLLPNSPDFSLISKLPEILPVVFRHIPASAEFGSLLKNQGGRADEGWLFASLSVKSVCCLAEPVKQRAFSIFVLYMMRIEFVSAEHVADFFLGLWKKVRMHGERECRLLTRLLTEFLSLQRSACFRELCPEVGSAPFLNDVIDSVLGYWDKEGIESCEEVRALKAIDCGFLSLRLD</sequence>
<dbReference type="GeneID" id="24920588"/>
<protein>
    <submittedName>
        <fullName evidence="1">Uncharacterized protein</fullName>
    </submittedName>
</protein>
<evidence type="ECO:0000313" key="1">
    <source>
        <dbReference type="EMBL" id="CBK23658.2"/>
    </source>
</evidence>
<accession>D8M6A5</accession>
<evidence type="ECO:0000313" key="2">
    <source>
        <dbReference type="Proteomes" id="UP000008312"/>
    </source>
</evidence>
<organism evidence="1">
    <name type="scientific">Blastocystis hominis</name>
    <dbReference type="NCBI Taxonomy" id="12968"/>
    <lineage>
        <taxon>Eukaryota</taxon>
        <taxon>Sar</taxon>
        <taxon>Stramenopiles</taxon>
        <taxon>Bigyra</taxon>
        <taxon>Opalozoa</taxon>
        <taxon>Opalinata</taxon>
        <taxon>Blastocystidae</taxon>
        <taxon>Blastocystis</taxon>
    </lineage>
</organism>
<dbReference type="AlphaFoldDB" id="D8M6A5"/>
<gene>
    <name evidence="1" type="ORF">GSBLH_T00003491001</name>
</gene>
<name>D8M6A5_BLAHO</name>
<reference evidence="1" key="1">
    <citation type="submission" date="2010-02" db="EMBL/GenBank/DDBJ databases">
        <title>Sequencing and annotation of the Blastocystis hominis genome.</title>
        <authorList>
            <person name="Wincker P."/>
        </authorList>
    </citation>
    <scope>NUCLEOTIDE SEQUENCE</scope>
    <source>
        <strain evidence="1">Singapore isolate B</strain>
    </source>
</reference>
<dbReference type="EMBL" id="FN668661">
    <property type="protein sequence ID" value="CBK23658.2"/>
    <property type="molecule type" value="Genomic_DNA"/>
</dbReference>
<dbReference type="RefSeq" id="XP_012897706.1">
    <property type="nucleotide sequence ID" value="XM_013042252.1"/>
</dbReference>